<dbReference type="OrthoDB" id="914976at2"/>
<gene>
    <name evidence="1" type="ORF">FOA19_06130</name>
</gene>
<name>A0A5B6TLG4_9BACT</name>
<dbReference type="SUPFAM" id="SSF49464">
    <property type="entry name" value="Carboxypeptidase regulatory domain-like"/>
    <property type="match status" value="1"/>
</dbReference>
<keyword evidence="1" id="KW-0378">Hydrolase</keyword>
<evidence type="ECO:0000313" key="1">
    <source>
        <dbReference type="EMBL" id="KAA3440235.1"/>
    </source>
</evidence>
<comment type="caution">
    <text evidence="1">The sequence shown here is derived from an EMBL/GenBank/DDBJ whole genome shotgun (WGS) entry which is preliminary data.</text>
</comment>
<sequence>MKHVFSLFLVFLFFAGTGFGQVKGTITDRATGKPVAFANIWVEDENLGTTSSEKGEFGFAAVGLQGKTLVISCLGYERMRLPISGGSLRIALVPSAVALNEVTVKKSTKRSKFVINKLDDNTEYSFGSNGTPWIVAQYIPYKPGYAATPFLDQISLVTLSNLKNASFKLRLLRIGEGGAPGPDLLSTPLLGTAPKGIKTVTLDVSQHDLQMPAKGFFIAFEWLVIKQNRYEAVDPETGAKEVPARISYEPSIRCYGPDQRTPNGWIYHQGKWVSTSQREGDAISFATPQFQLTLSN</sequence>
<accession>A0A5B6TLG4</accession>
<dbReference type="Gene3D" id="2.60.40.1120">
    <property type="entry name" value="Carboxypeptidase-like, regulatory domain"/>
    <property type="match status" value="1"/>
</dbReference>
<dbReference type="AlphaFoldDB" id="A0A5B6TLG4"/>
<proteinExistence type="predicted"/>
<keyword evidence="1" id="KW-0121">Carboxypeptidase</keyword>
<dbReference type="RefSeq" id="WP_149089872.1">
    <property type="nucleotide sequence ID" value="NZ_VKKY01000001.1"/>
</dbReference>
<protein>
    <submittedName>
        <fullName evidence="1">Carboxypeptidase-like regulatory domain-containing protein</fullName>
    </submittedName>
</protein>
<dbReference type="InterPro" id="IPR008969">
    <property type="entry name" value="CarboxyPept-like_regulatory"/>
</dbReference>
<dbReference type="Proteomes" id="UP000324133">
    <property type="component" value="Unassembled WGS sequence"/>
</dbReference>
<dbReference type="GO" id="GO:0004180">
    <property type="term" value="F:carboxypeptidase activity"/>
    <property type="evidence" value="ECO:0007669"/>
    <property type="project" value="UniProtKB-KW"/>
</dbReference>
<evidence type="ECO:0000313" key="2">
    <source>
        <dbReference type="Proteomes" id="UP000324133"/>
    </source>
</evidence>
<reference evidence="1 2" key="1">
    <citation type="submission" date="2019-07" db="EMBL/GenBank/DDBJ databases">
        <title>Rufibacter sp. nov., isolated from lake sediment.</title>
        <authorList>
            <person name="Qu J.-H."/>
        </authorList>
    </citation>
    <scope>NUCLEOTIDE SEQUENCE [LARGE SCALE GENOMIC DNA]</scope>
    <source>
        <strain evidence="1 2">NBS58-1</strain>
    </source>
</reference>
<dbReference type="EMBL" id="VKKY01000001">
    <property type="protein sequence ID" value="KAA3440235.1"/>
    <property type="molecule type" value="Genomic_DNA"/>
</dbReference>
<dbReference type="Pfam" id="PF13715">
    <property type="entry name" value="CarbopepD_reg_2"/>
    <property type="match status" value="1"/>
</dbReference>
<keyword evidence="1" id="KW-0645">Protease</keyword>
<keyword evidence="2" id="KW-1185">Reference proteome</keyword>
<organism evidence="1 2">
    <name type="scientific">Rufibacter hautae</name>
    <dbReference type="NCBI Taxonomy" id="2595005"/>
    <lineage>
        <taxon>Bacteria</taxon>
        <taxon>Pseudomonadati</taxon>
        <taxon>Bacteroidota</taxon>
        <taxon>Cytophagia</taxon>
        <taxon>Cytophagales</taxon>
        <taxon>Hymenobacteraceae</taxon>
        <taxon>Rufibacter</taxon>
    </lineage>
</organism>